<dbReference type="Gene3D" id="4.10.280.10">
    <property type="entry name" value="Helix-loop-helix DNA-binding domain"/>
    <property type="match status" value="1"/>
</dbReference>
<reference evidence="1" key="2">
    <citation type="submission" date="2021-04" db="EMBL/GenBank/DDBJ databases">
        <authorList>
            <person name="Dong X."/>
        </authorList>
    </citation>
    <scope>NUCLEOTIDE SEQUENCE</scope>
    <source>
        <strain evidence="1">ZWT</strain>
    </source>
</reference>
<protein>
    <submittedName>
        <fullName evidence="1">Spo0E family sporulation regulatory protein-aspartic acid phosphatase</fullName>
    </submittedName>
</protein>
<comment type="caution">
    <text evidence="1">The sequence shown here is derived from an EMBL/GenBank/DDBJ whole genome shotgun (WGS) entry which is preliminary data.</text>
</comment>
<accession>A0A9J6P348</accession>
<dbReference type="SUPFAM" id="SSF140500">
    <property type="entry name" value="BAS1536-like"/>
    <property type="match status" value="1"/>
</dbReference>
<dbReference type="AlphaFoldDB" id="A0A9J6P348"/>
<name>A0A9J6P348_9CLOT</name>
<dbReference type="InterPro" id="IPR037208">
    <property type="entry name" value="Spo0E-like_sf"/>
</dbReference>
<dbReference type="Proteomes" id="UP001056429">
    <property type="component" value="Unassembled WGS sequence"/>
</dbReference>
<evidence type="ECO:0000313" key="2">
    <source>
        <dbReference type="Proteomes" id="UP001056429"/>
    </source>
</evidence>
<reference evidence="1" key="1">
    <citation type="journal article" date="2021" name="mSystems">
        <title>Bacteria and Archaea Synergistically Convert Glycine Betaine to Biogenic Methane in the Formosa Cold Seep of the South China Sea.</title>
        <authorList>
            <person name="Li L."/>
            <person name="Zhang W."/>
            <person name="Zhang S."/>
            <person name="Song L."/>
            <person name="Sun Q."/>
            <person name="Zhang H."/>
            <person name="Xiang H."/>
            <person name="Dong X."/>
        </authorList>
    </citation>
    <scope>NUCLEOTIDE SEQUENCE</scope>
    <source>
        <strain evidence="1">ZWT</strain>
    </source>
</reference>
<proteinExistence type="predicted"/>
<dbReference type="Pfam" id="PF09388">
    <property type="entry name" value="SpoOE-like"/>
    <property type="match status" value="1"/>
</dbReference>
<sequence>MNERKFYRKSIDFLKGLLNYLVDKLGVGSKLTLFVSQVLDRFITVYQRSYC</sequence>
<dbReference type="GO" id="GO:0043937">
    <property type="term" value="P:regulation of sporulation"/>
    <property type="evidence" value="ECO:0007669"/>
    <property type="project" value="InterPro"/>
</dbReference>
<evidence type="ECO:0000313" key="1">
    <source>
        <dbReference type="EMBL" id="MCM1990630.1"/>
    </source>
</evidence>
<keyword evidence="2" id="KW-1185">Reference proteome</keyword>
<organism evidence="1 2">
    <name type="scientific">Oceanirhabdus seepicola</name>
    <dbReference type="NCBI Taxonomy" id="2828781"/>
    <lineage>
        <taxon>Bacteria</taxon>
        <taxon>Bacillati</taxon>
        <taxon>Bacillota</taxon>
        <taxon>Clostridia</taxon>
        <taxon>Eubacteriales</taxon>
        <taxon>Clostridiaceae</taxon>
        <taxon>Oceanirhabdus</taxon>
    </lineage>
</organism>
<dbReference type="EMBL" id="JAGSOJ010000002">
    <property type="protein sequence ID" value="MCM1990630.1"/>
    <property type="molecule type" value="Genomic_DNA"/>
</dbReference>
<dbReference type="InterPro" id="IPR018540">
    <property type="entry name" value="Spo0E-like"/>
</dbReference>
<gene>
    <name evidence="1" type="ORF">KDK92_12935</name>
</gene>
<dbReference type="InterPro" id="IPR036638">
    <property type="entry name" value="HLH_DNA-bd_sf"/>
</dbReference>
<dbReference type="GO" id="GO:0046983">
    <property type="term" value="F:protein dimerization activity"/>
    <property type="evidence" value="ECO:0007669"/>
    <property type="project" value="InterPro"/>
</dbReference>
<dbReference type="RefSeq" id="WP_250859709.1">
    <property type="nucleotide sequence ID" value="NZ_JAGSOJ010000002.1"/>
</dbReference>